<comment type="caution">
    <text evidence="4">The sequence shown here is derived from an EMBL/GenBank/DDBJ whole genome shotgun (WGS) entry which is preliminary data.</text>
</comment>
<dbReference type="CDD" id="cd00303">
    <property type="entry name" value="retropepsin_like"/>
    <property type="match status" value="1"/>
</dbReference>
<gene>
    <name evidence="4" type="ORF">RHSIM_Rhsim10G0125400</name>
</gene>
<evidence type="ECO:0008006" key="6">
    <source>
        <dbReference type="Google" id="ProtNLM"/>
    </source>
</evidence>
<dbReference type="Gene3D" id="2.40.70.10">
    <property type="entry name" value="Acid Proteases"/>
    <property type="match status" value="1"/>
</dbReference>
<feature type="domain" description="Tf2-1-like SH3-like" evidence="3">
    <location>
        <begin position="377"/>
        <end position="430"/>
    </location>
</feature>
<dbReference type="AlphaFoldDB" id="A0A834LDC4"/>
<dbReference type="InterPro" id="IPR005162">
    <property type="entry name" value="Retrotrans_gag_dom"/>
</dbReference>
<evidence type="ECO:0000256" key="1">
    <source>
        <dbReference type="SAM" id="MobiDB-lite"/>
    </source>
</evidence>
<evidence type="ECO:0000259" key="2">
    <source>
        <dbReference type="Pfam" id="PF03732"/>
    </source>
</evidence>
<dbReference type="EMBL" id="WJXA01000010">
    <property type="protein sequence ID" value="KAF7130472.1"/>
    <property type="molecule type" value="Genomic_DNA"/>
</dbReference>
<dbReference type="PANTHER" id="PTHR35046">
    <property type="entry name" value="ZINC KNUCKLE (CCHC-TYPE) FAMILY PROTEIN"/>
    <property type="match status" value="1"/>
</dbReference>
<sequence>MENRKPVATPMVPIEKLLQNGANLVDAKTYRNLIGSLIYLTNTRPDIMFSDIDAIAEETGGGGYYQPRGQGMEIMADHRDVHQWEFAIEEIMEFKVPKDWRGKDKISSWEKLKKKMRVAFLPHNYSRPMYQHWKNLRQNMRSMDDYTIEFSQLVSRNDLAEMDEQLVSRGHYSWKNRPIENLRRLLGVLWPDPRPIPAPVKPVSNLPPTIPPAIWAGGVTSVGDSWLRRNVFQSPCTIGGKVCRFVIDSGSCKNVVAEEAVQKLGLKTEPHPNPYKLSWLKKGDEVKVLKRCLIAFSIGSKYRDEIWCDVEMDACHLLLGRPWQDDVELHMTVVLILILCHLVIVYGFNPRALVGLAPVPNLKRINGKAEDFMAILTKDRYTAHVYNKLAAEKVGAVDIIEKINPNAHHLKLPGHVRTADVFNVKHLIPFLGDSLFDDDANSRENFFLEEEDDADAIAEESEKDTTVSTRN</sequence>
<dbReference type="Proteomes" id="UP000626092">
    <property type="component" value="Unassembled WGS sequence"/>
</dbReference>
<dbReference type="Pfam" id="PF24626">
    <property type="entry name" value="SH3_Tf2-1"/>
    <property type="match status" value="1"/>
</dbReference>
<accession>A0A834LDC4</accession>
<feature type="domain" description="Retrotransposon gag" evidence="2">
    <location>
        <begin position="103"/>
        <end position="165"/>
    </location>
</feature>
<proteinExistence type="predicted"/>
<name>A0A834LDC4_RHOSS</name>
<evidence type="ECO:0000313" key="5">
    <source>
        <dbReference type="Proteomes" id="UP000626092"/>
    </source>
</evidence>
<dbReference type="SUPFAM" id="SSF50630">
    <property type="entry name" value="Acid proteases"/>
    <property type="match status" value="1"/>
</dbReference>
<evidence type="ECO:0000313" key="4">
    <source>
        <dbReference type="EMBL" id="KAF7130472.1"/>
    </source>
</evidence>
<dbReference type="OrthoDB" id="1934635at2759"/>
<dbReference type="InterPro" id="IPR021109">
    <property type="entry name" value="Peptidase_aspartic_dom_sf"/>
</dbReference>
<feature type="region of interest" description="Disordered" evidence="1">
    <location>
        <begin position="451"/>
        <end position="471"/>
    </location>
</feature>
<protein>
    <recommendedName>
        <fullName evidence="6">Retrotransposon gag domain-containing protein</fullName>
    </recommendedName>
</protein>
<dbReference type="PANTHER" id="PTHR35046:SF18">
    <property type="entry name" value="RNA-DIRECTED DNA POLYMERASE"/>
    <property type="match status" value="1"/>
</dbReference>
<dbReference type="InterPro" id="IPR056924">
    <property type="entry name" value="SH3_Tf2-1"/>
</dbReference>
<evidence type="ECO:0000259" key="3">
    <source>
        <dbReference type="Pfam" id="PF24626"/>
    </source>
</evidence>
<keyword evidence="5" id="KW-1185">Reference proteome</keyword>
<feature type="compositionally biased region" description="Acidic residues" evidence="1">
    <location>
        <begin position="451"/>
        <end position="462"/>
    </location>
</feature>
<dbReference type="Pfam" id="PF03732">
    <property type="entry name" value="Retrotrans_gag"/>
    <property type="match status" value="1"/>
</dbReference>
<reference evidence="4" key="1">
    <citation type="submission" date="2019-11" db="EMBL/GenBank/DDBJ databases">
        <authorList>
            <person name="Liu Y."/>
            <person name="Hou J."/>
            <person name="Li T.-Q."/>
            <person name="Guan C.-H."/>
            <person name="Wu X."/>
            <person name="Wu H.-Z."/>
            <person name="Ling F."/>
            <person name="Zhang R."/>
            <person name="Shi X.-G."/>
            <person name="Ren J.-P."/>
            <person name="Chen E.-F."/>
            <person name="Sun J.-M."/>
        </authorList>
    </citation>
    <scope>NUCLEOTIDE SEQUENCE</scope>
    <source>
        <strain evidence="4">Adult_tree_wgs_1</strain>
        <tissue evidence="4">Leaves</tissue>
    </source>
</reference>
<organism evidence="4 5">
    <name type="scientific">Rhododendron simsii</name>
    <name type="common">Sims's rhododendron</name>
    <dbReference type="NCBI Taxonomy" id="118357"/>
    <lineage>
        <taxon>Eukaryota</taxon>
        <taxon>Viridiplantae</taxon>
        <taxon>Streptophyta</taxon>
        <taxon>Embryophyta</taxon>
        <taxon>Tracheophyta</taxon>
        <taxon>Spermatophyta</taxon>
        <taxon>Magnoliopsida</taxon>
        <taxon>eudicotyledons</taxon>
        <taxon>Gunneridae</taxon>
        <taxon>Pentapetalae</taxon>
        <taxon>asterids</taxon>
        <taxon>Ericales</taxon>
        <taxon>Ericaceae</taxon>
        <taxon>Ericoideae</taxon>
        <taxon>Rhodoreae</taxon>
        <taxon>Rhododendron</taxon>
    </lineage>
</organism>